<dbReference type="CDD" id="cd12797">
    <property type="entry name" value="M23_peptidase"/>
    <property type="match status" value="1"/>
</dbReference>
<proteinExistence type="predicted"/>
<reference evidence="4" key="2">
    <citation type="submission" date="2021-09" db="EMBL/GenBank/DDBJ databases">
        <authorList>
            <person name="Gilroy R."/>
        </authorList>
    </citation>
    <scope>NUCLEOTIDE SEQUENCE</scope>
    <source>
        <strain evidence="4">CHK121-7720</strain>
    </source>
</reference>
<dbReference type="GeneID" id="90527962"/>
<name>A0A921SVD9_9BACT</name>
<feature type="domain" description="M23ase beta-sheet core" evidence="3">
    <location>
        <begin position="186"/>
        <end position="283"/>
    </location>
</feature>
<dbReference type="Pfam" id="PF01551">
    <property type="entry name" value="Peptidase_M23"/>
    <property type="match status" value="1"/>
</dbReference>
<dbReference type="AlphaFoldDB" id="A0A921SVD9"/>
<dbReference type="GO" id="GO:0004222">
    <property type="term" value="F:metalloendopeptidase activity"/>
    <property type="evidence" value="ECO:0007669"/>
    <property type="project" value="TreeGrafter"/>
</dbReference>
<organism evidence="4 5">
    <name type="scientific">Barnesiella viscericola</name>
    <dbReference type="NCBI Taxonomy" id="397865"/>
    <lineage>
        <taxon>Bacteria</taxon>
        <taxon>Pseudomonadati</taxon>
        <taxon>Bacteroidota</taxon>
        <taxon>Bacteroidia</taxon>
        <taxon>Bacteroidales</taxon>
        <taxon>Barnesiellaceae</taxon>
        <taxon>Barnesiella</taxon>
    </lineage>
</organism>
<evidence type="ECO:0000313" key="4">
    <source>
        <dbReference type="EMBL" id="HJG89242.1"/>
    </source>
</evidence>
<dbReference type="RefSeq" id="WP_025277333.1">
    <property type="nucleotide sequence ID" value="NZ_CAKMIC010000003.1"/>
</dbReference>
<dbReference type="InterPro" id="IPR050570">
    <property type="entry name" value="Cell_wall_metabolism_enzyme"/>
</dbReference>
<keyword evidence="2" id="KW-1133">Transmembrane helix</keyword>
<dbReference type="Proteomes" id="UP000757103">
    <property type="component" value="Unassembled WGS sequence"/>
</dbReference>
<protein>
    <submittedName>
        <fullName evidence="4">M23 family metallopeptidase</fullName>
    </submittedName>
</protein>
<evidence type="ECO:0000313" key="5">
    <source>
        <dbReference type="Proteomes" id="UP000757103"/>
    </source>
</evidence>
<dbReference type="EMBL" id="DYUD01000023">
    <property type="protein sequence ID" value="HJG89242.1"/>
    <property type="molecule type" value="Genomic_DNA"/>
</dbReference>
<dbReference type="InterPro" id="IPR011055">
    <property type="entry name" value="Dup_hybrid_motif"/>
</dbReference>
<feature type="transmembrane region" description="Helical" evidence="2">
    <location>
        <begin position="39"/>
        <end position="61"/>
    </location>
</feature>
<dbReference type="InterPro" id="IPR016047">
    <property type="entry name" value="M23ase_b-sheet_dom"/>
</dbReference>
<dbReference type="SUPFAM" id="SSF51261">
    <property type="entry name" value="Duplicated hybrid motif"/>
    <property type="match status" value="1"/>
</dbReference>
<comment type="caution">
    <text evidence="4">The sequence shown here is derived from an EMBL/GenBank/DDBJ whole genome shotgun (WGS) entry which is preliminary data.</text>
</comment>
<gene>
    <name evidence="4" type="ORF">K8U91_07210</name>
</gene>
<keyword evidence="2" id="KW-0472">Membrane</keyword>
<reference evidence="4" key="1">
    <citation type="journal article" date="2021" name="PeerJ">
        <title>Extensive microbial diversity within the chicken gut microbiome revealed by metagenomics and culture.</title>
        <authorList>
            <person name="Gilroy R."/>
            <person name="Ravi A."/>
            <person name="Getino M."/>
            <person name="Pursley I."/>
            <person name="Horton D.L."/>
            <person name="Alikhan N.F."/>
            <person name="Baker D."/>
            <person name="Gharbi K."/>
            <person name="Hall N."/>
            <person name="Watson M."/>
            <person name="Adriaenssens E.M."/>
            <person name="Foster-Nyarko E."/>
            <person name="Jarju S."/>
            <person name="Secka A."/>
            <person name="Antonio M."/>
            <person name="Oren A."/>
            <person name="Chaudhuri R.R."/>
            <person name="La Ragione R."/>
            <person name="Hildebrand F."/>
            <person name="Pallen M.J."/>
        </authorList>
    </citation>
    <scope>NUCLEOTIDE SEQUENCE</scope>
    <source>
        <strain evidence="4">CHK121-7720</strain>
    </source>
</reference>
<keyword evidence="1" id="KW-0732">Signal</keyword>
<dbReference type="Gene3D" id="2.70.70.10">
    <property type="entry name" value="Glucose Permease (Domain IIA)"/>
    <property type="match status" value="1"/>
</dbReference>
<dbReference type="PANTHER" id="PTHR21666">
    <property type="entry name" value="PEPTIDASE-RELATED"/>
    <property type="match status" value="1"/>
</dbReference>
<evidence type="ECO:0000256" key="1">
    <source>
        <dbReference type="ARBA" id="ARBA00022729"/>
    </source>
</evidence>
<evidence type="ECO:0000259" key="3">
    <source>
        <dbReference type="Pfam" id="PF01551"/>
    </source>
</evidence>
<evidence type="ECO:0000256" key="2">
    <source>
        <dbReference type="SAM" id="Phobius"/>
    </source>
</evidence>
<keyword evidence="2" id="KW-0812">Transmembrane</keyword>
<dbReference type="PANTHER" id="PTHR21666:SF289">
    <property type="entry name" value="L-ALA--D-GLU ENDOPEPTIDASE"/>
    <property type="match status" value="1"/>
</dbReference>
<sequence length="289" mass="32515">MKRNKKSPDFFPRKRSKYKLTFFNESSLEDVWTICFSRFGAIMTAVLLVALIVVAILSIIVGTPVKHLLPGYLKTEERIEMVDKILRVDSLAAEVQRRDAYIKNLAAILTGEIKIDSIGQQADSLLATRNDTLLPPSKQMADYVKQYEQEEKYTLNVFTPTTPIDGKLFYTPFKGKIVQAYDPQRNHFGVDVQCPRNTAVSSVLDGTIVSASYTPNYGYVVAIQHSNNYLSIYKYNAGILKEIGDKVLGGEKIAVTGWEEGKSSSQSCTAEFQLWHMGQSIDPEKYITF</sequence>
<accession>A0A921SVD9</accession>